<dbReference type="Pfam" id="PF01582">
    <property type="entry name" value="TIR"/>
    <property type="match status" value="1"/>
</dbReference>
<dbReference type="GO" id="GO:0043531">
    <property type="term" value="F:ADP binding"/>
    <property type="evidence" value="ECO:0007669"/>
    <property type="project" value="InterPro"/>
</dbReference>
<evidence type="ECO:0000259" key="5">
    <source>
        <dbReference type="PROSITE" id="PS50104"/>
    </source>
</evidence>
<dbReference type="GO" id="GO:0051707">
    <property type="term" value="P:response to other organism"/>
    <property type="evidence" value="ECO:0007669"/>
    <property type="project" value="UniProtKB-ARBA"/>
</dbReference>
<dbReference type="Pfam" id="PF23282">
    <property type="entry name" value="WHD_ROQ1"/>
    <property type="match status" value="1"/>
</dbReference>
<gene>
    <name evidence="6" type="ORF">C1H46_014758</name>
</gene>
<evidence type="ECO:0000256" key="1">
    <source>
        <dbReference type="ARBA" id="ARBA00022614"/>
    </source>
</evidence>
<dbReference type="InterPro" id="IPR035897">
    <property type="entry name" value="Toll_tir_struct_dom_sf"/>
</dbReference>
<accession>A0A540MN27</accession>
<dbReference type="InterPro" id="IPR044974">
    <property type="entry name" value="Disease_R_plants"/>
</dbReference>
<keyword evidence="1" id="KW-0433">Leucine-rich repeat</keyword>
<dbReference type="Pfam" id="PF23598">
    <property type="entry name" value="LRR_14"/>
    <property type="match status" value="1"/>
</dbReference>
<dbReference type="InterPro" id="IPR027417">
    <property type="entry name" value="P-loop_NTPase"/>
</dbReference>
<comment type="caution">
    <text evidence="6">The sequence shown here is derived from an EMBL/GenBank/DDBJ whole genome shotgun (WGS) entry which is preliminary data.</text>
</comment>
<dbReference type="Proteomes" id="UP000315295">
    <property type="component" value="Unassembled WGS sequence"/>
</dbReference>
<dbReference type="Gene3D" id="3.80.10.10">
    <property type="entry name" value="Ribonuclease Inhibitor"/>
    <property type="match status" value="2"/>
</dbReference>
<dbReference type="InterPro" id="IPR042197">
    <property type="entry name" value="Apaf_helical"/>
</dbReference>
<evidence type="ECO:0000313" key="7">
    <source>
        <dbReference type="Proteomes" id="UP000315295"/>
    </source>
</evidence>
<evidence type="ECO:0000313" key="6">
    <source>
        <dbReference type="EMBL" id="TQD99622.1"/>
    </source>
</evidence>
<evidence type="ECO:0000256" key="3">
    <source>
        <dbReference type="ARBA" id="ARBA00022821"/>
    </source>
</evidence>
<dbReference type="PANTHER" id="PTHR11017:SF271">
    <property type="entry name" value="DISEASE RESISTANCE PROTEIN (TIR-NBS-LRR CLASS) FAMILY"/>
    <property type="match status" value="1"/>
</dbReference>
<organism evidence="6 7">
    <name type="scientific">Malus baccata</name>
    <name type="common">Siberian crab apple</name>
    <name type="synonym">Pyrus baccata</name>
    <dbReference type="NCBI Taxonomy" id="106549"/>
    <lineage>
        <taxon>Eukaryota</taxon>
        <taxon>Viridiplantae</taxon>
        <taxon>Streptophyta</taxon>
        <taxon>Embryophyta</taxon>
        <taxon>Tracheophyta</taxon>
        <taxon>Spermatophyta</taxon>
        <taxon>Magnoliopsida</taxon>
        <taxon>eudicotyledons</taxon>
        <taxon>Gunneridae</taxon>
        <taxon>Pentapetalae</taxon>
        <taxon>rosids</taxon>
        <taxon>fabids</taxon>
        <taxon>Rosales</taxon>
        <taxon>Rosaceae</taxon>
        <taxon>Amygdaloideae</taxon>
        <taxon>Maleae</taxon>
        <taxon>Malus</taxon>
    </lineage>
</organism>
<dbReference type="InterPro" id="IPR055414">
    <property type="entry name" value="LRR_R13L4/SHOC2-like"/>
</dbReference>
<dbReference type="Gene3D" id="3.40.50.10140">
    <property type="entry name" value="Toll/interleukin-1 receptor homology (TIR) domain"/>
    <property type="match status" value="1"/>
</dbReference>
<dbReference type="EMBL" id="VIEB01000232">
    <property type="protein sequence ID" value="TQD99622.1"/>
    <property type="molecule type" value="Genomic_DNA"/>
</dbReference>
<dbReference type="AlphaFoldDB" id="A0A540MN27"/>
<sequence length="1153" mass="131781">MTAHGAPSSSSSKSKLWNYDMFLSFSGVDTRNGFTGHLHAALTDRGYQAYIDEEDLKRGEEIKEELFRAIEESSICIIVFSKRYADSSWCLDELVKIMDCRSKLGRHVLPIFYHVDPSHVRKQEGDLAEAFQKHEEGIGEEKDDKKHKAKQERVKQWREALTEAANLSGHHLQITDNGRGAKLIKEIIDKIITEWLPSTNKLHVAKHQVGINSRVQDIISHLSSGVSNEVVIIGIWGMGGVGKTTAAKAIYNQIHHMFQFKSFLANISDTASKHGLVYLQETLVSDILKHKSQISSVDGGISLIKQHFQHRRVLVIMDNIDEVEQLDAIVGNRDWFGPGSRIIITTRDEHLLKQVKVDKTYSAQKMNEEEALELFSWHAFENSWPNKGYLELSRRVVSYCGGLPLALEVLGSFFIKRTIAEWKSQLKKLERIPDGKIIKPLRISFEGLDDTQKAIFLDISCFFIGKDKDYVVKVLDGCEFFATIGISVLCERCLVTLERNKLNMHDLLREMAKVIISEKFVGHPEKWSRLWNPRDVIDVLTNKFGTEEVEGLALGPSEVRLHSTNKSSFSTVAFANMKKLRLLQLNNVELNGEYKHLSKELIWLCWHGFPLQSIPDDFFNQPRLVVLDMRFSKLVQVWEGSKSLQNLKIIDLSYSVFLTKTPDFSKLPNLEELIMERCERLSEIDPSIGHLKRLSLVDLGFCYSLCSLPRDFYKSKSVETLILYGCRLFSELPEDLGKMVSLRNLELSETAIVQLPASIVELKNLTHLYLHCVVWLGGRIRLPSSLHGLISLRELDLSCCELRDDEIPKDLGNLISLQDLNLEGSEFHTLPSLSGLSKLQNLTLNRCIYLHTIPDLPINLKFLYAFDCPALETMPNFSEMSNMRELNVRDSPKLTEVPGLDKSLNSMTWIDMRRCTNLTAEFRKNILQGWTSCGYGGIFLNGNYVPDWFEFVNNGNEVSFDIPRSDDRNFEGLTLFCFYHSINKFDHCLLAITVINNTKRTELRACIDREDWEEIIHEDHYLWQGQLSNDKLNLQGGDKVDISFADSDICWAITRTGVNLVWEPMKENMHDFGRAGYVFDPHPAWFYDEPSDDYDLSSYIGSTIAVHDHDPLGQLVQVWEGSKSLQNLKRIDLSYSVFLIKHPTFQSSQILKS</sequence>
<dbReference type="SMART" id="SM00255">
    <property type="entry name" value="TIR"/>
    <property type="match status" value="1"/>
</dbReference>
<dbReference type="GO" id="GO:0007165">
    <property type="term" value="P:signal transduction"/>
    <property type="evidence" value="ECO:0007669"/>
    <property type="project" value="InterPro"/>
</dbReference>
<keyword evidence="2" id="KW-0677">Repeat</keyword>
<dbReference type="SUPFAM" id="SSF52200">
    <property type="entry name" value="Toll/Interleukin receptor TIR domain"/>
    <property type="match status" value="1"/>
</dbReference>
<dbReference type="FunFam" id="3.40.50.10140:FF:000007">
    <property type="entry name" value="Disease resistance protein (TIR-NBS-LRR class)"/>
    <property type="match status" value="1"/>
</dbReference>
<keyword evidence="3" id="KW-0611">Plant defense</keyword>
<dbReference type="SUPFAM" id="SSF52540">
    <property type="entry name" value="P-loop containing nucleoside triphosphate hydrolases"/>
    <property type="match status" value="1"/>
</dbReference>
<dbReference type="Gene3D" id="3.40.50.300">
    <property type="entry name" value="P-loop containing nucleotide triphosphate hydrolases"/>
    <property type="match status" value="1"/>
</dbReference>
<dbReference type="GO" id="GO:0006952">
    <property type="term" value="P:defense response"/>
    <property type="evidence" value="ECO:0007669"/>
    <property type="project" value="UniProtKB-KW"/>
</dbReference>
<protein>
    <recommendedName>
        <fullName evidence="5">TIR domain-containing protein</fullName>
    </recommendedName>
</protein>
<evidence type="ECO:0000256" key="2">
    <source>
        <dbReference type="ARBA" id="ARBA00022737"/>
    </source>
</evidence>
<proteinExistence type="predicted"/>
<reference evidence="6 7" key="1">
    <citation type="journal article" date="2019" name="G3 (Bethesda)">
        <title>Sequencing of a Wild Apple (Malus baccata) Genome Unravels the Differences Between Cultivated and Wild Apple Species Regarding Disease Resistance and Cold Tolerance.</title>
        <authorList>
            <person name="Chen X."/>
        </authorList>
    </citation>
    <scope>NUCLEOTIDE SEQUENCE [LARGE SCALE GENOMIC DNA]</scope>
    <source>
        <strain evidence="7">cv. Shandingzi</strain>
        <tissue evidence="6">Leaves</tissue>
    </source>
</reference>
<dbReference type="PANTHER" id="PTHR11017">
    <property type="entry name" value="LEUCINE-RICH REPEAT-CONTAINING PROTEIN"/>
    <property type="match status" value="1"/>
</dbReference>
<evidence type="ECO:0000256" key="4">
    <source>
        <dbReference type="ARBA" id="ARBA00023027"/>
    </source>
</evidence>
<dbReference type="SUPFAM" id="SSF52058">
    <property type="entry name" value="L domain-like"/>
    <property type="match status" value="1"/>
</dbReference>
<dbReference type="PRINTS" id="PR00364">
    <property type="entry name" value="DISEASERSIST"/>
</dbReference>
<dbReference type="Gene3D" id="1.10.8.430">
    <property type="entry name" value="Helical domain of apoptotic protease-activating factors"/>
    <property type="match status" value="1"/>
</dbReference>
<dbReference type="InterPro" id="IPR000157">
    <property type="entry name" value="TIR_dom"/>
</dbReference>
<dbReference type="InterPro" id="IPR002182">
    <property type="entry name" value="NB-ARC"/>
</dbReference>
<dbReference type="Pfam" id="PF00931">
    <property type="entry name" value="NB-ARC"/>
    <property type="match status" value="1"/>
</dbReference>
<keyword evidence="4" id="KW-0520">NAD</keyword>
<feature type="domain" description="TIR" evidence="5">
    <location>
        <begin position="17"/>
        <end position="188"/>
    </location>
</feature>
<dbReference type="InterPro" id="IPR032675">
    <property type="entry name" value="LRR_dom_sf"/>
</dbReference>
<keyword evidence="7" id="KW-1185">Reference proteome</keyword>
<dbReference type="InterPro" id="IPR058192">
    <property type="entry name" value="WHD_ROQ1-like"/>
</dbReference>
<name>A0A540MN27_MALBA</name>
<dbReference type="PROSITE" id="PS50104">
    <property type="entry name" value="TIR"/>
    <property type="match status" value="1"/>
</dbReference>